<proteinExistence type="predicted"/>
<name>A0A0P1EWA5_9RHOB</name>
<organism evidence="2 3">
    <name type="scientific">Thalassobacter stenotrophicus</name>
    <dbReference type="NCBI Taxonomy" id="266809"/>
    <lineage>
        <taxon>Bacteria</taxon>
        <taxon>Pseudomonadati</taxon>
        <taxon>Pseudomonadota</taxon>
        <taxon>Alphaproteobacteria</taxon>
        <taxon>Rhodobacterales</taxon>
        <taxon>Roseobacteraceae</taxon>
        <taxon>Thalassobacter</taxon>
    </lineage>
</organism>
<feature type="signal peptide" evidence="1">
    <location>
        <begin position="1"/>
        <end position="28"/>
    </location>
</feature>
<reference evidence="2 3" key="1">
    <citation type="submission" date="2015-09" db="EMBL/GenBank/DDBJ databases">
        <authorList>
            <consortium name="Swine Surveillance"/>
        </authorList>
    </citation>
    <scope>NUCLEOTIDE SEQUENCE [LARGE SCALE GENOMIC DNA]</scope>
    <source>
        <strain evidence="2 3">CECT 5294</strain>
    </source>
</reference>
<keyword evidence="2" id="KW-0812">Transmembrane</keyword>
<dbReference type="EMBL" id="CYRX01000005">
    <property type="protein sequence ID" value="CUH58783.1"/>
    <property type="molecule type" value="Genomic_DNA"/>
</dbReference>
<keyword evidence="2" id="KW-0472">Membrane</keyword>
<evidence type="ECO:0000313" key="3">
    <source>
        <dbReference type="Proteomes" id="UP000051298"/>
    </source>
</evidence>
<dbReference type="AlphaFoldDB" id="A0A0P1EWA5"/>
<dbReference type="InterPro" id="IPR019613">
    <property type="entry name" value="DUF4198"/>
</dbReference>
<dbReference type="RefSeq" id="WP_072936794.1">
    <property type="nucleotide sequence ID" value="NZ_CYRX01000005.1"/>
</dbReference>
<feature type="chain" id="PRO_5006062008" evidence="1">
    <location>
        <begin position="29"/>
        <end position="274"/>
    </location>
</feature>
<sequence length="274" mass="29517">MFPLKSLLPAVCAFVYAAQVLVSGAAQAHEFWIEPQAYQIAPGETARAAFHVGQDFKGPTFIYVPRRSVRFEQVAGGAQAEVAATVGDNPAFQLTGAPEGLLIVAHEAAAQTLAYKTWDKFQRFIDHKDFGDVLSAHTARGLPTENFRESYSRYAKALIGVGDGAGKDRVFGLRTEIIAQANPYTDDLSNGLPVLVMLEGEPRTNAQVELFEKAPDGTVTITLHRTNSDGIAVLPVRAGHSYLVDAVTLQPRDPAEAPGVAYHSLWAALTFAVP</sequence>
<evidence type="ECO:0000256" key="1">
    <source>
        <dbReference type="SAM" id="SignalP"/>
    </source>
</evidence>
<dbReference type="Pfam" id="PF10670">
    <property type="entry name" value="DUF4198"/>
    <property type="match status" value="1"/>
</dbReference>
<dbReference type="eggNOG" id="COG5266">
    <property type="taxonomic scope" value="Bacteria"/>
</dbReference>
<accession>A0A0P1EWA5</accession>
<dbReference type="Proteomes" id="UP000051298">
    <property type="component" value="Unassembled WGS sequence"/>
</dbReference>
<protein>
    <submittedName>
        <fullName evidence="2">Nickel uptake substrate-specific transmembrane region</fullName>
    </submittedName>
</protein>
<evidence type="ECO:0000313" key="2">
    <source>
        <dbReference type="EMBL" id="CUH58783.1"/>
    </source>
</evidence>
<keyword evidence="1" id="KW-0732">Signal</keyword>
<dbReference type="STRING" id="266809.PM03_06550"/>
<gene>
    <name evidence="2" type="ORF">THS5294_00061</name>
</gene>